<dbReference type="Gene3D" id="2.40.30.170">
    <property type="match status" value="1"/>
</dbReference>
<keyword evidence="6" id="KW-1185">Reference proteome</keyword>
<dbReference type="InterPro" id="IPR058625">
    <property type="entry name" value="MdtA-like_BSH"/>
</dbReference>
<accession>A0A1X9NAD3</accession>
<dbReference type="PANTHER" id="PTHR30469:SF12">
    <property type="entry name" value="MULTIDRUG RESISTANCE PROTEIN MDTA"/>
    <property type="match status" value="1"/>
</dbReference>
<dbReference type="Gene3D" id="2.40.420.20">
    <property type="match status" value="1"/>
</dbReference>
<dbReference type="AlphaFoldDB" id="A0A1X9NAD3"/>
<keyword evidence="2" id="KW-0175">Coiled coil</keyword>
<gene>
    <name evidence="5" type="ORF">BST96_13345</name>
</gene>
<evidence type="ECO:0000256" key="3">
    <source>
        <dbReference type="SAM" id="SignalP"/>
    </source>
</evidence>
<dbReference type="Gene3D" id="2.40.50.100">
    <property type="match status" value="1"/>
</dbReference>
<dbReference type="RefSeq" id="WP_085759178.1">
    <property type="nucleotide sequence ID" value="NZ_CP019343.1"/>
</dbReference>
<name>A0A1X9NAD3_9GAMM</name>
<dbReference type="Gene3D" id="1.10.287.470">
    <property type="entry name" value="Helix hairpin bin"/>
    <property type="match status" value="1"/>
</dbReference>
<dbReference type="PANTHER" id="PTHR30469">
    <property type="entry name" value="MULTIDRUG RESISTANCE PROTEIN MDTA"/>
    <property type="match status" value="1"/>
</dbReference>
<dbReference type="OrthoDB" id="5730196at2"/>
<sequence length="400" mass="43819">MKLTSKYVAPLALVVLAVTVSVAMNQFKPAPPKLESPDTALPVETFSPKERVVQFHINTQGTVEPRTRTTLVSEVSGRVEFVAEQFVSGGVVKQGDVLLRLDPSDYRVALHRAEAELASKKAQFVLEQAKATQAKKEWRLTGQPLNKAPVLALRQPYLDEARANVQRAEAELQQAQVKLARTRIRAPYDAIVVDKLVDVGHYVSTATEMGEVFAVDRVEVRLPLTDSDLALMGLSLPMVASDLAVTPLPVQLSATVAGKSQQWQATIVRSEGVVDTRNRSHYLIASITDPYGLKSARPTALVIGSFVNARIQSPQQHTLFVVPRNAVLEGSQLALVDAHQRLHLQGVYVQHRDDQFAYIASGIDEGQSIIVSPVGLPIEGMKVKPVAPPSISMRKMPRWL</sequence>
<evidence type="ECO:0000259" key="4">
    <source>
        <dbReference type="Pfam" id="PF25917"/>
    </source>
</evidence>
<dbReference type="NCBIfam" id="TIGR01730">
    <property type="entry name" value="RND_mfp"/>
    <property type="match status" value="1"/>
</dbReference>
<dbReference type="GO" id="GO:1990281">
    <property type="term" value="C:efflux pump complex"/>
    <property type="evidence" value="ECO:0007669"/>
    <property type="project" value="TreeGrafter"/>
</dbReference>
<dbReference type="STRING" id="716816.BST96_13345"/>
<proteinExistence type="inferred from homology"/>
<dbReference type="InterPro" id="IPR006143">
    <property type="entry name" value="RND_pump_MFP"/>
</dbReference>
<dbReference type="EMBL" id="CP019343">
    <property type="protein sequence ID" value="ARN75010.1"/>
    <property type="molecule type" value="Genomic_DNA"/>
</dbReference>
<organism evidence="5 6">
    <name type="scientific">Oceanicoccus sagamiensis</name>
    <dbReference type="NCBI Taxonomy" id="716816"/>
    <lineage>
        <taxon>Bacteria</taxon>
        <taxon>Pseudomonadati</taxon>
        <taxon>Pseudomonadota</taxon>
        <taxon>Gammaproteobacteria</taxon>
        <taxon>Cellvibrionales</taxon>
        <taxon>Spongiibacteraceae</taxon>
        <taxon>Oceanicoccus</taxon>
    </lineage>
</organism>
<evidence type="ECO:0000256" key="2">
    <source>
        <dbReference type="SAM" id="Coils"/>
    </source>
</evidence>
<comment type="similarity">
    <text evidence="1">Belongs to the membrane fusion protein (MFP) (TC 8.A.1) family.</text>
</comment>
<protein>
    <recommendedName>
        <fullName evidence="4">Multidrug resistance protein MdtA-like barrel-sandwich hybrid domain-containing protein</fullName>
    </recommendedName>
</protein>
<dbReference type="SUPFAM" id="SSF111369">
    <property type="entry name" value="HlyD-like secretion proteins"/>
    <property type="match status" value="1"/>
</dbReference>
<feature type="signal peptide" evidence="3">
    <location>
        <begin position="1"/>
        <end position="23"/>
    </location>
</feature>
<feature type="chain" id="PRO_5013321938" description="Multidrug resistance protein MdtA-like barrel-sandwich hybrid domain-containing protein" evidence="3">
    <location>
        <begin position="24"/>
        <end position="400"/>
    </location>
</feature>
<dbReference type="KEGG" id="osg:BST96_13345"/>
<feature type="coiled-coil region" evidence="2">
    <location>
        <begin position="158"/>
        <end position="185"/>
    </location>
</feature>
<keyword evidence="3" id="KW-0732">Signal</keyword>
<dbReference type="Proteomes" id="UP000193450">
    <property type="component" value="Chromosome"/>
</dbReference>
<dbReference type="Pfam" id="PF25917">
    <property type="entry name" value="BSH_RND"/>
    <property type="match status" value="1"/>
</dbReference>
<evidence type="ECO:0000313" key="5">
    <source>
        <dbReference type="EMBL" id="ARN75010.1"/>
    </source>
</evidence>
<evidence type="ECO:0000256" key="1">
    <source>
        <dbReference type="ARBA" id="ARBA00009477"/>
    </source>
</evidence>
<feature type="domain" description="Multidrug resistance protein MdtA-like barrel-sandwich hybrid" evidence="4">
    <location>
        <begin position="70"/>
        <end position="209"/>
    </location>
</feature>
<dbReference type="GO" id="GO:0015562">
    <property type="term" value="F:efflux transmembrane transporter activity"/>
    <property type="evidence" value="ECO:0007669"/>
    <property type="project" value="TreeGrafter"/>
</dbReference>
<evidence type="ECO:0000313" key="6">
    <source>
        <dbReference type="Proteomes" id="UP000193450"/>
    </source>
</evidence>
<reference evidence="5 6" key="1">
    <citation type="submission" date="2016-11" db="EMBL/GenBank/DDBJ databases">
        <title>Trade-off between light-utilization and light-protection in marine flavobacteria.</title>
        <authorList>
            <person name="Kumagai Y."/>
        </authorList>
    </citation>
    <scope>NUCLEOTIDE SEQUENCE [LARGE SCALE GENOMIC DNA]</scope>
    <source>
        <strain evidence="5 6">NBRC 107125</strain>
    </source>
</reference>